<evidence type="ECO:0000313" key="3">
    <source>
        <dbReference type="Proteomes" id="UP000198287"/>
    </source>
</evidence>
<proteinExistence type="predicted"/>
<comment type="caution">
    <text evidence="2">The sequence shown here is derived from an EMBL/GenBank/DDBJ whole genome shotgun (WGS) entry which is preliminary data.</text>
</comment>
<evidence type="ECO:0000256" key="1">
    <source>
        <dbReference type="SAM" id="Phobius"/>
    </source>
</evidence>
<feature type="transmembrane region" description="Helical" evidence="1">
    <location>
        <begin position="43"/>
        <end position="64"/>
    </location>
</feature>
<keyword evidence="1" id="KW-0812">Transmembrane</keyword>
<accession>A0A226DPZ9</accession>
<keyword evidence="1" id="KW-0472">Membrane</keyword>
<name>A0A226DPZ9_FOLCA</name>
<dbReference type="AlphaFoldDB" id="A0A226DPZ9"/>
<organism evidence="2 3">
    <name type="scientific">Folsomia candida</name>
    <name type="common">Springtail</name>
    <dbReference type="NCBI Taxonomy" id="158441"/>
    <lineage>
        <taxon>Eukaryota</taxon>
        <taxon>Metazoa</taxon>
        <taxon>Ecdysozoa</taxon>
        <taxon>Arthropoda</taxon>
        <taxon>Hexapoda</taxon>
        <taxon>Collembola</taxon>
        <taxon>Entomobryomorpha</taxon>
        <taxon>Isotomoidea</taxon>
        <taxon>Isotomidae</taxon>
        <taxon>Proisotominae</taxon>
        <taxon>Folsomia</taxon>
    </lineage>
</organism>
<gene>
    <name evidence="2" type="ORF">Fcan01_17534</name>
</gene>
<keyword evidence="1" id="KW-1133">Transmembrane helix</keyword>
<sequence>MDLNEWLQSVRSGAQCGALPYSVCANSVIRVSKNSKQLKQWKLSIYLFVATVIFEFLRSLHFYFEATSSPIFDSSNVLNLGLCLAWGLMGSTALLLEVMVILKLEEIPVLINSFVAYVKLFSRIETNSNSSAAKTIPKIHVLLQNLYELWFSHGTRIRFGDYSSAGNTMFPIVHVYALVTSSATNCDDLLGKYGLFSDL</sequence>
<keyword evidence="3" id="KW-1185">Reference proteome</keyword>
<protein>
    <submittedName>
        <fullName evidence="2">Uncharacterized protein</fullName>
    </submittedName>
</protein>
<evidence type="ECO:0000313" key="2">
    <source>
        <dbReference type="EMBL" id="OXA47585.1"/>
    </source>
</evidence>
<dbReference type="EMBL" id="LNIX01000013">
    <property type="protein sequence ID" value="OXA47585.1"/>
    <property type="molecule type" value="Genomic_DNA"/>
</dbReference>
<dbReference type="Proteomes" id="UP000198287">
    <property type="component" value="Unassembled WGS sequence"/>
</dbReference>
<feature type="transmembrane region" description="Helical" evidence="1">
    <location>
        <begin position="84"/>
        <end position="102"/>
    </location>
</feature>
<reference evidence="2 3" key="1">
    <citation type="submission" date="2015-12" db="EMBL/GenBank/DDBJ databases">
        <title>The genome of Folsomia candida.</title>
        <authorList>
            <person name="Faddeeva A."/>
            <person name="Derks M.F."/>
            <person name="Anvar Y."/>
            <person name="Smit S."/>
            <person name="Van Straalen N."/>
            <person name="Roelofs D."/>
        </authorList>
    </citation>
    <scope>NUCLEOTIDE SEQUENCE [LARGE SCALE GENOMIC DNA]</scope>
    <source>
        <strain evidence="2 3">VU population</strain>
        <tissue evidence="2">Whole body</tissue>
    </source>
</reference>